<evidence type="ECO:0000256" key="8">
    <source>
        <dbReference type="ARBA" id="ARBA00048689"/>
    </source>
</evidence>
<dbReference type="PANTHER" id="PTHR48090">
    <property type="entry name" value="UNDECAPRENYL-PHOSPHATE 4-DEOXY-4-FORMAMIDO-L-ARABINOSE TRANSFERASE-RELATED"/>
    <property type="match status" value="1"/>
</dbReference>
<proteinExistence type="inferred from homology"/>
<comment type="catalytic activity">
    <reaction evidence="8">
        <text>(2R)-3-phosphoglycerate + UDP-alpha-D-glucose = (2R)-2-O-(alpha-D-glucopyranosyl)-3-phospho-glycerate + UDP + H(+)</text>
        <dbReference type="Rhea" id="RHEA:31319"/>
        <dbReference type="ChEBI" id="CHEBI:15378"/>
        <dbReference type="ChEBI" id="CHEBI:58223"/>
        <dbReference type="ChEBI" id="CHEBI:58272"/>
        <dbReference type="ChEBI" id="CHEBI:58885"/>
        <dbReference type="ChEBI" id="CHEBI:62600"/>
        <dbReference type="EC" id="2.4.1.266"/>
    </reaction>
    <physiologicalReaction direction="left-to-right" evidence="8">
        <dbReference type="Rhea" id="RHEA:31320"/>
    </physiologicalReaction>
</comment>
<evidence type="ECO:0000256" key="3">
    <source>
        <dbReference type="ARBA" id="ARBA00022676"/>
    </source>
</evidence>
<dbReference type="Gene3D" id="3.90.550.10">
    <property type="entry name" value="Spore Coat Polysaccharide Biosynthesis Protein SpsA, Chain A"/>
    <property type="match status" value="1"/>
</dbReference>
<keyword evidence="5" id="KW-0460">Magnesium</keyword>
<dbReference type="RefSeq" id="WP_084053962.1">
    <property type="nucleotide sequence ID" value="NZ_FWWT01000022.1"/>
</dbReference>
<evidence type="ECO:0000259" key="10">
    <source>
        <dbReference type="Pfam" id="PF00535"/>
    </source>
</evidence>
<evidence type="ECO:0000313" key="11">
    <source>
        <dbReference type="EMBL" id="SMB94044.1"/>
    </source>
</evidence>
<dbReference type="SUPFAM" id="SSF53448">
    <property type="entry name" value="Nucleotide-diphospho-sugar transferases"/>
    <property type="match status" value="1"/>
</dbReference>
<accession>A0A1W1VM63</accession>
<protein>
    <recommendedName>
        <fullName evidence="7">Glucosyl-3-phosphoglycerate synthase</fullName>
        <ecNumber evidence="6">2.4.1.266</ecNumber>
    </recommendedName>
</protein>
<name>A0A1W1VM63_DESTI</name>
<evidence type="ECO:0000256" key="5">
    <source>
        <dbReference type="ARBA" id="ARBA00022842"/>
    </source>
</evidence>
<sequence length="208" mass="23485">MKVSIIIPAYNEEKNIDKVLSVVTKVVEPQKIIVVNDGSTDNTLKVAQSYPVKVINLTNNQGKGGAMMAGVNYTNDDYVLFLDADLIGLTNEHIELLIKTVQDEYIDMVVGIFESGRKSTDLAQVVAPFLSGQRLIKKEHLYNIENLNTARFGVEVALTKYAHKNNLKVKEIVLKNLTHVMKEEKLGFTRGFAYRLKMYWEIAKKVTH</sequence>
<dbReference type="STRING" id="656914.SAMN00017405_0139"/>
<evidence type="ECO:0000256" key="7">
    <source>
        <dbReference type="ARBA" id="ARBA00040894"/>
    </source>
</evidence>
<evidence type="ECO:0000256" key="2">
    <source>
        <dbReference type="ARBA" id="ARBA00006739"/>
    </source>
</evidence>
<dbReference type="AlphaFoldDB" id="A0A1W1VM63"/>
<comment type="similarity">
    <text evidence="2">Belongs to the glycosyltransferase 2 family.</text>
</comment>
<dbReference type="EMBL" id="FWWT01000022">
    <property type="protein sequence ID" value="SMB94044.1"/>
    <property type="molecule type" value="Genomic_DNA"/>
</dbReference>
<dbReference type="InterPro" id="IPR029044">
    <property type="entry name" value="Nucleotide-diphossugar_trans"/>
</dbReference>
<comment type="cofactor">
    <cofactor evidence="1">
        <name>Mg(2+)</name>
        <dbReference type="ChEBI" id="CHEBI:18420"/>
    </cofactor>
</comment>
<keyword evidence="12" id="KW-1185">Reference proteome</keyword>
<feature type="domain" description="Glycosyltransferase 2-like" evidence="10">
    <location>
        <begin position="4"/>
        <end position="126"/>
    </location>
</feature>
<evidence type="ECO:0000313" key="12">
    <source>
        <dbReference type="Proteomes" id="UP000192731"/>
    </source>
</evidence>
<keyword evidence="3" id="KW-0328">Glycosyltransferase</keyword>
<evidence type="ECO:0000256" key="4">
    <source>
        <dbReference type="ARBA" id="ARBA00022679"/>
    </source>
</evidence>
<dbReference type="Pfam" id="PF00535">
    <property type="entry name" value="Glycos_transf_2"/>
    <property type="match status" value="1"/>
</dbReference>
<dbReference type="GO" id="GO:0016757">
    <property type="term" value="F:glycosyltransferase activity"/>
    <property type="evidence" value="ECO:0007669"/>
    <property type="project" value="UniProtKB-KW"/>
</dbReference>
<dbReference type="Proteomes" id="UP000192731">
    <property type="component" value="Unassembled WGS sequence"/>
</dbReference>
<dbReference type="OrthoDB" id="9810303at2"/>
<reference evidence="11 12" key="1">
    <citation type="submission" date="2017-04" db="EMBL/GenBank/DDBJ databases">
        <authorList>
            <person name="Afonso C.L."/>
            <person name="Miller P.J."/>
            <person name="Scott M.A."/>
            <person name="Spackman E."/>
            <person name="Goraichik I."/>
            <person name="Dimitrov K.M."/>
            <person name="Suarez D.L."/>
            <person name="Swayne D.E."/>
        </authorList>
    </citation>
    <scope>NUCLEOTIDE SEQUENCE [LARGE SCALE GENOMIC DNA]</scope>
    <source>
        <strain evidence="11 12">DSM 11270</strain>
    </source>
</reference>
<comment type="catalytic activity">
    <reaction evidence="9">
        <text>an NDP-alpha-D-glucose + (2R)-3-phosphoglycerate = (2R)-2-O-(alpha-D-glucopyranosyl)-3-phospho-glycerate + a ribonucleoside 5'-diphosphate + H(+)</text>
        <dbReference type="Rhea" id="RHEA:47244"/>
        <dbReference type="ChEBI" id="CHEBI:15378"/>
        <dbReference type="ChEBI" id="CHEBI:57930"/>
        <dbReference type="ChEBI" id="CHEBI:58272"/>
        <dbReference type="ChEBI" id="CHEBI:62600"/>
        <dbReference type="ChEBI" id="CHEBI:76533"/>
        <dbReference type="EC" id="2.4.1.266"/>
    </reaction>
    <physiologicalReaction direction="left-to-right" evidence="9">
        <dbReference type="Rhea" id="RHEA:47245"/>
    </physiologicalReaction>
</comment>
<evidence type="ECO:0000256" key="9">
    <source>
        <dbReference type="ARBA" id="ARBA00048997"/>
    </source>
</evidence>
<evidence type="ECO:0000256" key="6">
    <source>
        <dbReference type="ARBA" id="ARBA00039022"/>
    </source>
</evidence>
<keyword evidence="4 11" id="KW-0808">Transferase</keyword>
<dbReference type="InterPro" id="IPR050256">
    <property type="entry name" value="Glycosyltransferase_2"/>
</dbReference>
<dbReference type="EC" id="2.4.1.266" evidence="6"/>
<dbReference type="InterPro" id="IPR001173">
    <property type="entry name" value="Glyco_trans_2-like"/>
</dbReference>
<evidence type="ECO:0000256" key="1">
    <source>
        <dbReference type="ARBA" id="ARBA00001946"/>
    </source>
</evidence>
<dbReference type="PANTHER" id="PTHR48090:SF10">
    <property type="entry name" value="GLUCOSYL-3-PHOSPHOGLYCERATE SYNTHASE"/>
    <property type="match status" value="1"/>
</dbReference>
<organism evidence="11 12">
    <name type="scientific">Desulfonispora thiosulfatigenes DSM 11270</name>
    <dbReference type="NCBI Taxonomy" id="656914"/>
    <lineage>
        <taxon>Bacteria</taxon>
        <taxon>Bacillati</taxon>
        <taxon>Bacillota</taxon>
        <taxon>Clostridia</taxon>
        <taxon>Eubacteriales</taxon>
        <taxon>Peptococcaceae</taxon>
        <taxon>Desulfonispora</taxon>
    </lineage>
</organism>
<dbReference type="CDD" id="cd04179">
    <property type="entry name" value="DPM_DPG-synthase_like"/>
    <property type="match status" value="1"/>
</dbReference>
<gene>
    <name evidence="11" type="ORF">SAMN00017405_0139</name>
</gene>